<dbReference type="InterPro" id="IPR044031">
    <property type="entry name" value="TssC1_N"/>
</dbReference>
<organism evidence="2">
    <name type="scientific">mine drainage metagenome</name>
    <dbReference type="NCBI Taxonomy" id="410659"/>
    <lineage>
        <taxon>unclassified sequences</taxon>
        <taxon>metagenomes</taxon>
        <taxon>ecological metagenomes</taxon>
    </lineage>
</organism>
<dbReference type="PANTHER" id="PTHR35565">
    <property type="entry name" value="CYTOPLASMIC PROTEIN-RELATED"/>
    <property type="match status" value="1"/>
</dbReference>
<feature type="domain" description="TssC1 N-terminal" evidence="1">
    <location>
        <begin position="68"/>
        <end position="116"/>
    </location>
</feature>
<accession>T1CBI6</accession>
<evidence type="ECO:0000313" key="2">
    <source>
        <dbReference type="EMBL" id="EQD78668.1"/>
    </source>
</evidence>
<evidence type="ECO:0000259" key="1">
    <source>
        <dbReference type="Pfam" id="PF05943"/>
    </source>
</evidence>
<dbReference type="InterPro" id="IPR010269">
    <property type="entry name" value="T6SS_TssC-like"/>
</dbReference>
<proteinExistence type="predicted"/>
<dbReference type="PANTHER" id="PTHR35565:SF3">
    <property type="entry name" value="TYPE VI SECRETION SYSTEM SHEATH PROTEIN TSSC1"/>
    <property type="match status" value="1"/>
</dbReference>
<dbReference type="Pfam" id="PF05943">
    <property type="entry name" value="VipB"/>
    <property type="match status" value="1"/>
</dbReference>
<dbReference type="EMBL" id="AUZY01000453">
    <property type="protein sequence ID" value="EQD78668.1"/>
    <property type="molecule type" value="Genomic_DNA"/>
</dbReference>
<reference evidence="2" key="1">
    <citation type="submission" date="2013-08" db="EMBL/GenBank/DDBJ databases">
        <authorList>
            <person name="Mendez C."/>
            <person name="Richter M."/>
            <person name="Ferrer M."/>
            <person name="Sanchez J."/>
        </authorList>
    </citation>
    <scope>NUCLEOTIDE SEQUENCE</scope>
</reference>
<name>T1CBI6_9ZZZZ</name>
<gene>
    <name evidence="2" type="ORF">B1B_00593</name>
</gene>
<protein>
    <submittedName>
        <fullName evidence="2">Protein containing DUF877</fullName>
    </submittedName>
</protein>
<dbReference type="AlphaFoldDB" id="T1CBI6"/>
<reference evidence="2" key="2">
    <citation type="journal article" date="2014" name="ISME J.">
        <title>Microbial stratification in low pH oxic and suboxic macroscopic growths along an acid mine drainage.</title>
        <authorList>
            <person name="Mendez-Garcia C."/>
            <person name="Mesa V."/>
            <person name="Sprenger R.R."/>
            <person name="Richter M."/>
            <person name="Diez M.S."/>
            <person name="Solano J."/>
            <person name="Bargiela R."/>
            <person name="Golyshina O.V."/>
            <person name="Manteca A."/>
            <person name="Ramos J.L."/>
            <person name="Gallego J.R."/>
            <person name="Llorente I."/>
            <person name="Martins Dos Santos V.A."/>
            <person name="Jensen O.N."/>
            <person name="Pelaez A.I."/>
            <person name="Sanchez J."/>
            <person name="Ferrer M."/>
        </authorList>
    </citation>
    <scope>NUCLEOTIDE SEQUENCE</scope>
</reference>
<comment type="caution">
    <text evidence="2">The sequence shown here is derived from an EMBL/GenBank/DDBJ whole genome shotgun (WGS) entry which is preliminary data.</text>
</comment>
<sequence>MATEKLAEKGAATETRESGDFAALLSKEFKPKSERAKEEVESAVRTLAEQVLSKSDIVSEDVTQTINAYIAELDRKISEQLNLVMHHADFQKLESAWRGLHYLVNNTETDQQLKIR</sequence>
<feature type="non-terminal residue" evidence="2">
    <location>
        <position position="116"/>
    </location>
</feature>